<comment type="caution">
    <text evidence="2">The sequence shown here is derived from an EMBL/GenBank/DDBJ whole genome shotgun (WGS) entry which is preliminary data.</text>
</comment>
<evidence type="ECO:0000313" key="1">
    <source>
        <dbReference type="EMBL" id="MBJ7265646.1"/>
    </source>
</evidence>
<accession>A0A8I1KI04</accession>
<gene>
    <name evidence="1" type="ORF">JHC10_01675</name>
    <name evidence="2" type="ORF">JHC11_00420</name>
</gene>
<dbReference type="AlphaFoldDB" id="A0A8I1KI04"/>
<proteinExistence type="predicted"/>
<dbReference type="RefSeq" id="WP_199493601.1">
    <property type="nucleotide sequence ID" value="NZ_JAEMOO010000014.1"/>
</dbReference>
<dbReference type="EMBL" id="JAEMOS010000004">
    <property type="protein sequence ID" value="MBJ7265646.1"/>
    <property type="molecule type" value="Genomic_DNA"/>
</dbReference>
<reference evidence="2 4" key="1">
    <citation type="submission" date="2020-09" db="EMBL/GenBank/DDBJ databases">
        <title>Draft Genomes of Bacterial Isolates from North Pond Shallow Sediments.</title>
        <authorList>
            <person name="Kiel Reese B."/>
            <person name="Mullis M."/>
            <person name="Weisend R.E."/>
        </authorList>
    </citation>
    <scope>NUCLEOTIDE SEQUENCE</scope>
    <source>
        <strain evidence="2">KJE-2</strain>
        <strain evidence="1 4">KJE-3</strain>
    </source>
</reference>
<evidence type="ECO:0000313" key="3">
    <source>
        <dbReference type="Proteomes" id="UP000621390"/>
    </source>
</evidence>
<evidence type="ECO:0000313" key="2">
    <source>
        <dbReference type="EMBL" id="MBJ7314464.1"/>
    </source>
</evidence>
<dbReference type="Proteomes" id="UP000621390">
    <property type="component" value="Unassembled WGS sequence"/>
</dbReference>
<protein>
    <submittedName>
        <fullName evidence="2">Uncharacterized protein</fullName>
    </submittedName>
</protein>
<organism evidence="2 3">
    <name type="scientific">Idiomarina abyssalis</name>
    <dbReference type="NCBI Taxonomy" id="86102"/>
    <lineage>
        <taxon>Bacteria</taxon>
        <taxon>Pseudomonadati</taxon>
        <taxon>Pseudomonadota</taxon>
        <taxon>Gammaproteobacteria</taxon>
        <taxon>Alteromonadales</taxon>
        <taxon>Idiomarinaceae</taxon>
        <taxon>Idiomarina</taxon>
    </lineage>
</organism>
<keyword evidence="4" id="KW-1185">Reference proteome</keyword>
<dbReference type="Proteomes" id="UP000655994">
    <property type="component" value="Unassembled WGS sequence"/>
</dbReference>
<name>A0A8I1KI04_9GAMM</name>
<evidence type="ECO:0000313" key="4">
    <source>
        <dbReference type="Proteomes" id="UP000655994"/>
    </source>
</evidence>
<sequence>MEFSGLSGTLSEVQSDYILDSYSVGDTKYKITSCYLTNKQASLIAKIIENMPQEVTLSTDHVKSSEELKDLIYIFRSFQVYKKGLDGSFYIGSPIQEVASSPIENPTSLRLRYGRKELIEILVKALRVNR</sequence>
<dbReference type="EMBL" id="JAEMOP010000002">
    <property type="protein sequence ID" value="MBJ7314464.1"/>
    <property type="molecule type" value="Genomic_DNA"/>
</dbReference>